<comment type="caution">
    <text evidence="1">The sequence shown here is derived from an EMBL/GenBank/DDBJ whole genome shotgun (WGS) entry which is preliminary data.</text>
</comment>
<protein>
    <submittedName>
        <fullName evidence="1">Uncharacterized protein</fullName>
    </submittedName>
</protein>
<name>A0ABR8KAN3_9NOSO</name>
<sequence length="126" mass="13830">MLRRTLLGVSILTLSATLIGSTFINYHDKAQAQLEPEKRTFSDWGSVKLISAGWIEDTMAVYHSDPNVNPDGCPTTDGGYATNPKDPGHSLFHTTILNAFINQKEVQLLISGCVYGKPRIIGVNIR</sequence>
<dbReference type="Proteomes" id="UP000637383">
    <property type="component" value="Unassembled WGS sequence"/>
</dbReference>
<proteinExistence type="predicted"/>
<evidence type="ECO:0000313" key="1">
    <source>
        <dbReference type="EMBL" id="MBD2736564.1"/>
    </source>
</evidence>
<gene>
    <name evidence="1" type="ORF">H6H03_22185</name>
</gene>
<evidence type="ECO:0000313" key="2">
    <source>
        <dbReference type="Proteomes" id="UP000637383"/>
    </source>
</evidence>
<accession>A0ABR8KAN3</accession>
<reference evidence="1 2" key="1">
    <citation type="journal article" date="2020" name="ISME J.">
        <title>Comparative genomics reveals insights into cyanobacterial evolution and habitat adaptation.</title>
        <authorList>
            <person name="Chen M.Y."/>
            <person name="Teng W.K."/>
            <person name="Zhao L."/>
            <person name="Hu C.X."/>
            <person name="Zhou Y.K."/>
            <person name="Han B.P."/>
            <person name="Song L.R."/>
            <person name="Shu W.S."/>
        </authorList>
    </citation>
    <scope>NUCLEOTIDE SEQUENCE [LARGE SCALE GENOMIC DNA]</scope>
    <source>
        <strain evidence="1 2">FACHB-159</strain>
    </source>
</reference>
<dbReference type="EMBL" id="JACJTU010000022">
    <property type="protein sequence ID" value="MBD2736564.1"/>
    <property type="molecule type" value="Genomic_DNA"/>
</dbReference>
<organism evidence="1 2">
    <name type="scientific">Nostoc paludosum FACHB-159</name>
    <dbReference type="NCBI Taxonomy" id="2692908"/>
    <lineage>
        <taxon>Bacteria</taxon>
        <taxon>Bacillati</taxon>
        <taxon>Cyanobacteriota</taxon>
        <taxon>Cyanophyceae</taxon>
        <taxon>Nostocales</taxon>
        <taxon>Nostocaceae</taxon>
        <taxon>Nostoc</taxon>
    </lineage>
</organism>
<keyword evidence="2" id="KW-1185">Reference proteome</keyword>
<dbReference type="RefSeq" id="WP_190957183.1">
    <property type="nucleotide sequence ID" value="NZ_JACJTU010000022.1"/>
</dbReference>